<evidence type="ECO:0000313" key="3">
    <source>
        <dbReference type="Proteomes" id="UP001264519"/>
    </source>
</evidence>
<accession>A0ABU1G6P6</accession>
<protein>
    <recommendedName>
        <fullName evidence="4">Adenylyl-sulfate kinase</fullName>
    </recommendedName>
</protein>
<gene>
    <name evidence="2" type="ORF">QC818_15085</name>
</gene>
<dbReference type="Proteomes" id="UP001264519">
    <property type="component" value="Unassembled WGS sequence"/>
</dbReference>
<proteinExistence type="predicted"/>
<dbReference type="InterPro" id="IPR027417">
    <property type="entry name" value="P-loop_NTPase"/>
</dbReference>
<evidence type="ECO:0000256" key="1">
    <source>
        <dbReference type="SAM" id="MobiDB-lite"/>
    </source>
</evidence>
<reference evidence="2 3" key="1">
    <citation type="submission" date="2023-04" db="EMBL/GenBank/DDBJ databases">
        <title>A long-awaited taxogenomic arrangement of the family Halomonadaceae.</title>
        <authorList>
            <person name="De La Haba R."/>
            <person name="Chuvochina M."/>
            <person name="Wittouck S."/>
            <person name="Arahal D.R."/>
            <person name="Sanchez-Porro C."/>
            <person name="Hugenholtz P."/>
            <person name="Ventosa A."/>
        </authorList>
    </citation>
    <scope>NUCLEOTIDE SEQUENCE [LARGE SCALE GENOMIC DNA]</scope>
    <source>
        <strain evidence="2 3">DSM 23530</strain>
    </source>
</reference>
<sequence>MATSASTQARDPRAITIEISGITGAGKSSLLHILGRYLSEQGFPVALEDADRSDINPSPTTIAGVALDSIDAAWELDAIRRYEKHHPITLRTRLTEDPRSAQPAHAQDD</sequence>
<dbReference type="EMBL" id="JARWAK010000014">
    <property type="protein sequence ID" value="MDR5868114.1"/>
    <property type="molecule type" value="Genomic_DNA"/>
</dbReference>
<comment type="caution">
    <text evidence="2">The sequence shown here is derived from an EMBL/GenBank/DDBJ whole genome shotgun (WGS) entry which is preliminary data.</text>
</comment>
<evidence type="ECO:0008006" key="4">
    <source>
        <dbReference type="Google" id="ProtNLM"/>
    </source>
</evidence>
<keyword evidence="3" id="KW-1185">Reference proteome</keyword>
<organism evidence="2 3">
    <name type="scientific">Halomonas koreensis</name>
    <dbReference type="NCBI Taxonomy" id="245385"/>
    <lineage>
        <taxon>Bacteria</taxon>
        <taxon>Pseudomonadati</taxon>
        <taxon>Pseudomonadota</taxon>
        <taxon>Gammaproteobacteria</taxon>
        <taxon>Oceanospirillales</taxon>
        <taxon>Halomonadaceae</taxon>
        <taxon>Halomonas</taxon>
    </lineage>
</organism>
<evidence type="ECO:0000313" key="2">
    <source>
        <dbReference type="EMBL" id="MDR5868114.1"/>
    </source>
</evidence>
<feature type="region of interest" description="Disordered" evidence="1">
    <location>
        <begin position="87"/>
        <end position="109"/>
    </location>
</feature>
<dbReference type="SUPFAM" id="SSF52540">
    <property type="entry name" value="P-loop containing nucleoside triphosphate hydrolases"/>
    <property type="match status" value="1"/>
</dbReference>
<dbReference type="RefSeq" id="WP_309653690.1">
    <property type="nucleotide sequence ID" value="NZ_JARWAK010000014.1"/>
</dbReference>
<name>A0ABU1G6P6_9GAMM</name>